<feature type="region of interest" description="Disordered" evidence="1">
    <location>
        <begin position="239"/>
        <end position="287"/>
    </location>
</feature>
<dbReference type="InterPro" id="IPR036420">
    <property type="entry name" value="BRCT_dom_sf"/>
</dbReference>
<dbReference type="InterPro" id="IPR001357">
    <property type="entry name" value="BRCT_dom"/>
</dbReference>
<keyword evidence="4" id="KW-1185">Reference proteome</keyword>
<feature type="compositionally biased region" description="Basic and acidic residues" evidence="1">
    <location>
        <begin position="134"/>
        <end position="152"/>
    </location>
</feature>
<dbReference type="SUPFAM" id="SSF52113">
    <property type="entry name" value="BRCT domain"/>
    <property type="match status" value="1"/>
</dbReference>
<evidence type="ECO:0000256" key="1">
    <source>
        <dbReference type="SAM" id="MobiDB-lite"/>
    </source>
</evidence>
<evidence type="ECO:0000313" key="3">
    <source>
        <dbReference type="EMBL" id="WRT69923.1"/>
    </source>
</evidence>
<feature type="domain" description="BRCT" evidence="2">
    <location>
        <begin position="24"/>
        <end position="123"/>
    </location>
</feature>
<evidence type="ECO:0000313" key="4">
    <source>
        <dbReference type="Proteomes" id="UP001329825"/>
    </source>
</evidence>
<organism evidence="3 4">
    <name type="scientific">Kwoniella shivajii</name>
    <dbReference type="NCBI Taxonomy" id="564305"/>
    <lineage>
        <taxon>Eukaryota</taxon>
        <taxon>Fungi</taxon>
        <taxon>Dikarya</taxon>
        <taxon>Basidiomycota</taxon>
        <taxon>Agaricomycotina</taxon>
        <taxon>Tremellomycetes</taxon>
        <taxon>Tremellales</taxon>
        <taxon>Cryptococcaceae</taxon>
        <taxon>Kwoniella</taxon>
    </lineage>
</organism>
<dbReference type="EMBL" id="CP141890">
    <property type="protein sequence ID" value="WRT69923.1"/>
    <property type="molecule type" value="Genomic_DNA"/>
</dbReference>
<feature type="compositionally biased region" description="Polar residues" evidence="1">
    <location>
        <begin position="254"/>
        <end position="267"/>
    </location>
</feature>
<reference evidence="3 4" key="1">
    <citation type="submission" date="2024-01" db="EMBL/GenBank/DDBJ databases">
        <title>Comparative genomics of Cryptococcus and Kwoniella reveals pathogenesis evolution and contrasting modes of karyotype evolution via chromosome fusion or intercentromeric recombination.</title>
        <authorList>
            <person name="Coelho M.A."/>
            <person name="David-Palma M."/>
            <person name="Shea T."/>
            <person name="Bowers K."/>
            <person name="McGinley-Smith S."/>
            <person name="Mohammad A.W."/>
            <person name="Gnirke A."/>
            <person name="Yurkov A.M."/>
            <person name="Nowrousian M."/>
            <person name="Sun S."/>
            <person name="Cuomo C.A."/>
            <person name="Heitman J."/>
        </authorList>
    </citation>
    <scope>NUCLEOTIDE SEQUENCE [LARGE SCALE GENOMIC DNA]</scope>
    <source>
        <strain evidence="3">CBS 11374</strain>
    </source>
</reference>
<proteinExistence type="predicted"/>
<evidence type="ECO:0000259" key="2">
    <source>
        <dbReference type="PROSITE" id="PS50172"/>
    </source>
</evidence>
<accession>A0ABZ1D7A7</accession>
<sequence length="580" mass="65658">MSRSSESSSAKRQFSKLVDDPDIFHRLLFFGDTFWIVGPDNSLKVTRILIEKNGGIMQRSINRASHVIFTKPDDLTECMKSLSQFTIMNQSITNHVKPKPLAEGWIHDSLCFEKKVKINPYLVNDKNIFDDKFWKGPGKGTEESSSAHDGNRKNQIHKKLPFPPASSSLNASIPTEEKGSVSALDFTLESNPSSPSTNLDKWVSTMERNRQSKRNQTEIIYEDIPINWRRKSISNARPIIPTSTKLGKRPKRSYANNSLDGSGTAASPSHLGSPVSHAKLTHKPTNDTIASSTSFRATSDWSMAEEHPLQITFDTKESSPSSIVIPENDQPQFPIDIPILNNKSRALEQAQPTTSVLRDITDRIPSRVLRSANKPKRSVSPFHPEIPQDSSFHASSNKLPQCQGEQAEEVKQPMNKTNERKEDEYQIQEQERDDDKDADYINEKHDQEDGESGEEVLRNIEPVEKVEKDVAFKKQPQCSSKSAEYNRKYRNQRTVQPQDQKVYEALVADLQSKVAGEGFPKGGMKAYLVKRGIHSLYTKYGTLIREQVPGLPRSRENFGKRQGVNPRWQKFIDEQDEQGK</sequence>
<feature type="region of interest" description="Disordered" evidence="1">
    <location>
        <begin position="367"/>
        <end position="439"/>
    </location>
</feature>
<feature type="compositionally biased region" description="Polar residues" evidence="1">
    <location>
        <begin position="388"/>
        <end position="404"/>
    </location>
</feature>
<gene>
    <name evidence="3" type="ORF">IL334_006914</name>
</gene>
<dbReference type="PROSITE" id="PS50172">
    <property type="entry name" value="BRCT"/>
    <property type="match status" value="1"/>
</dbReference>
<feature type="region of interest" description="Disordered" evidence="1">
    <location>
        <begin position="552"/>
        <end position="580"/>
    </location>
</feature>
<dbReference type="RefSeq" id="XP_062794662.1">
    <property type="nucleotide sequence ID" value="XM_062938611.1"/>
</dbReference>
<protein>
    <recommendedName>
        <fullName evidence="2">BRCT domain-containing protein</fullName>
    </recommendedName>
</protein>
<name>A0ABZ1D7A7_9TREE</name>
<feature type="region of interest" description="Disordered" evidence="1">
    <location>
        <begin position="134"/>
        <end position="214"/>
    </location>
</feature>
<feature type="compositionally biased region" description="Basic and acidic residues" evidence="1">
    <location>
        <begin position="417"/>
        <end position="439"/>
    </location>
</feature>
<feature type="compositionally biased region" description="Polar residues" evidence="1">
    <location>
        <begin position="188"/>
        <end position="199"/>
    </location>
</feature>
<feature type="compositionally biased region" description="Basic and acidic residues" evidence="1">
    <location>
        <begin position="570"/>
        <end position="580"/>
    </location>
</feature>
<dbReference type="Proteomes" id="UP001329825">
    <property type="component" value="Chromosome 10"/>
</dbReference>
<dbReference type="GeneID" id="87959044"/>